<feature type="region of interest" description="Disordered" evidence="1">
    <location>
        <begin position="1"/>
        <end position="155"/>
    </location>
</feature>
<proteinExistence type="predicted"/>
<evidence type="ECO:0000313" key="3">
    <source>
        <dbReference type="Proteomes" id="UP001176941"/>
    </source>
</evidence>
<feature type="compositionally biased region" description="Low complexity" evidence="1">
    <location>
        <begin position="65"/>
        <end position="80"/>
    </location>
</feature>
<feature type="compositionally biased region" description="Basic residues" evidence="1">
    <location>
        <begin position="81"/>
        <end position="110"/>
    </location>
</feature>
<gene>
    <name evidence="2" type="ORF">MRATA1EN1_LOCUS1038</name>
</gene>
<sequence>MPMGEVAPPPRPAGKEKQQQQKHPNHNKTSPATPSKCVRGPRPPRASAPAPRRLPRGGELRAVPRGGCRAGAGQRRALSPSRRRLARPPRGRRAGRAPRRRVRVRVRASRRASPEPLSSPPGFPCPRAGGLRCSETRPGAARPALHRAAGARTRT</sequence>
<evidence type="ECO:0000313" key="2">
    <source>
        <dbReference type="EMBL" id="CAI9152076.1"/>
    </source>
</evidence>
<organism evidence="2 3">
    <name type="scientific">Rangifer tarandus platyrhynchus</name>
    <name type="common">Svalbard reindeer</name>
    <dbReference type="NCBI Taxonomy" id="3082113"/>
    <lineage>
        <taxon>Eukaryota</taxon>
        <taxon>Metazoa</taxon>
        <taxon>Chordata</taxon>
        <taxon>Craniata</taxon>
        <taxon>Vertebrata</taxon>
        <taxon>Euteleostomi</taxon>
        <taxon>Mammalia</taxon>
        <taxon>Eutheria</taxon>
        <taxon>Laurasiatheria</taxon>
        <taxon>Artiodactyla</taxon>
        <taxon>Ruminantia</taxon>
        <taxon>Pecora</taxon>
        <taxon>Cervidae</taxon>
        <taxon>Odocoileinae</taxon>
        <taxon>Rangifer</taxon>
    </lineage>
</organism>
<dbReference type="Proteomes" id="UP001176941">
    <property type="component" value="Chromosome 1"/>
</dbReference>
<dbReference type="EMBL" id="OX459937">
    <property type="protein sequence ID" value="CAI9152076.1"/>
    <property type="molecule type" value="Genomic_DNA"/>
</dbReference>
<evidence type="ECO:0000256" key="1">
    <source>
        <dbReference type="SAM" id="MobiDB-lite"/>
    </source>
</evidence>
<accession>A0ABN8XVC5</accession>
<feature type="compositionally biased region" description="Low complexity" evidence="1">
    <location>
        <begin position="137"/>
        <end position="155"/>
    </location>
</feature>
<name>A0ABN8XVC5_RANTA</name>
<protein>
    <submittedName>
        <fullName evidence="2">Uncharacterized protein</fullName>
    </submittedName>
</protein>
<reference evidence="2" key="1">
    <citation type="submission" date="2023-04" db="EMBL/GenBank/DDBJ databases">
        <authorList>
            <consortium name="ELIXIR-Norway"/>
        </authorList>
    </citation>
    <scope>NUCLEOTIDE SEQUENCE [LARGE SCALE GENOMIC DNA]</scope>
</reference>
<keyword evidence="3" id="KW-1185">Reference proteome</keyword>